<name>X1AUE5_9ZZZZ</name>
<organism evidence="1">
    <name type="scientific">marine sediment metagenome</name>
    <dbReference type="NCBI Taxonomy" id="412755"/>
    <lineage>
        <taxon>unclassified sequences</taxon>
        <taxon>metagenomes</taxon>
        <taxon>ecological metagenomes</taxon>
    </lineage>
</organism>
<protein>
    <submittedName>
        <fullName evidence="1">Uncharacterized protein</fullName>
    </submittedName>
</protein>
<proteinExistence type="predicted"/>
<comment type="caution">
    <text evidence="1">The sequence shown here is derived from an EMBL/GenBank/DDBJ whole genome shotgun (WGS) entry which is preliminary data.</text>
</comment>
<dbReference type="AlphaFoldDB" id="X1AUE5"/>
<sequence length="109" mass="12696">FKIHQYWKTKGKSVHVHPKYVSVPYTYCGQDYVINIPFSRALRRKTTSTQMFLLKETSEGIEEIELPHQHGLCYLVSASVLGGKSIIIVDYDQDKTWRFEGDEIPRIPH</sequence>
<accession>X1AUE5</accession>
<reference evidence="1" key="1">
    <citation type="journal article" date="2014" name="Front. Microbiol.">
        <title>High frequency of phylogenetically diverse reductive dehalogenase-homologous genes in deep subseafloor sedimentary metagenomes.</title>
        <authorList>
            <person name="Kawai M."/>
            <person name="Futagami T."/>
            <person name="Toyoda A."/>
            <person name="Takaki Y."/>
            <person name="Nishi S."/>
            <person name="Hori S."/>
            <person name="Arai W."/>
            <person name="Tsubouchi T."/>
            <person name="Morono Y."/>
            <person name="Uchiyama I."/>
            <person name="Ito T."/>
            <person name="Fujiyama A."/>
            <person name="Inagaki F."/>
            <person name="Takami H."/>
        </authorList>
    </citation>
    <scope>NUCLEOTIDE SEQUENCE</scope>
    <source>
        <strain evidence="1">Expedition CK06-06</strain>
    </source>
</reference>
<evidence type="ECO:0000313" key="1">
    <source>
        <dbReference type="EMBL" id="GAG86340.1"/>
    </source>
</evidence>
<gene>
    <name evidence="1" type="ORF">S01H4_36398</name>
</gene>
<dbReference type="EMBL" id="BART01019450">
    <property type="protein sequence ID" value="GAG86340.1"/>
    <property type="molecule type" value="Genomic_DNA"/>
</dbReference>
<feature type="non-terminal residue" evidence="1">
    <location>
        <position position="1"/>
    </location>
</feature>